<organism evidence="2 3">
    <name type="scientific">Microbacterium azadirachtae</name>
    <dbReference type="NCBI Taxonomy" id="582680"/>
    <lineage>
        <taxon>Bacteria</taxon>
        <taxon>Bacillati</taxon>
        <taxon>Actinomycetota</taxon>
        <taxon>Actinomycetes</taxon>
        <taxon>Micrococcales</taxon>
        <taxon>Microbacteriaceae</taxon>
        <taxon>Microbacterium</taxon>
    </lineage>
</organism>
<dbReference type="Proteomes" id="UP000033448">
    <property type="component" value="Unassembled WGS sequence"/>
</dbReference>
<comment type="caution">
    <text evidence="2">The sequence shown here is derived from an EMBL/GenBank/DDBJ whole genome shotgun (WGS) entry which is preliminary data.</text>
</comment>
<accession>A0A0F0KSK1</accession>
<feature type="compositionally biased region" description="Polar residues" evidence="1">
    <location>
        <begin position="1"/>
        <end position="12"/>
    </location>
</feature>
<reference evidence="2 3" key="1">
    <citation type="submission" date="2015-02" db="EMBL/GenBank/DDBJ databases">
        <title>Draft genome sequences of ten Microbacterium spp. with emphasis on heavy metal contaminated environments.</title>
        <authorList>
            <person name="Corretto E."/>
        </authorList>
    </citation>
    <scope>NUCLEOTIDE SEQUENCE [LARGE SCALE GENOMIC DNA]</scope>
    <source>
        <strain evidence="2 3">DSM 23848</strain>
    </source>
</reference>
<keyword evidence="3" id="KW-1185">Reference proteome</keyword>
<dbReference type="EMBL" id="JYIT01000075">
    <property type="protein sequence ID" value="KJL23882.1"/>
    <property type="molecule type" value="Genomic_DNA"/>
</dbReference>
<name>A0A0F0KSK1_9MICO</name>
<gene>
    <name evidence="2" type="ORF">RL72_01833</name>
</gene>
<sequence length="390" mass="42718">MTEQMESTTPQAAPSPRSEEETLPLSWSQAHLLGYWQECGTSGDLVTVHRAFELPNSCNEEMLTAKLNNLASVCPTLRTRLARNGAGILVNGVTDVALSRHVSTSDSRYQDKFFRARNNSRRPLPAFGIALVDGAPELWTRIPHLLMDGRGLDDLEKSRAADHSRFVHQKEVTRVERSDFVRGTVLRRNVDYLTSLPVPTRSAPGSLAELTGLETVLSSPLRTSVHSSGTDVTAWALRVVDAVIGAESRTVELLARLPLPGHPGLPICGNSTFPCYFLAHGGVDSQTLSSRIFRACARGYVDASNPEFLQWQRALDGVVSVNVHRLPASFSPLYSTTREPVVWRPNAPSRVCAAVDIALLADGRWRVRAAFRGALEEDVFRSLQVCAVAA</sequence>
<dbReference type="SUPFAM" id="SSF52777">
    <property type="entry name" value="CoA-dependent acyltransferases"/>
    <property type="match status" value="1"/>
</dbReference>
<evidence type="ECO:0000256" key="1">
    <source>
        <dbReference type="SAM" id="MobiDB-lite"/>
    </source>
</evidence>
<evidence type="ECO:0000313" key="2">
    <source>
        <dbReference type="EMBL" id="KJL23882.1"/>
    </source>
</evidence>
<dbReference type="InterPro" id="IPR023213">
    <property type="entry name" value="CAT-like_dom_sf"/>
</dbReference>
<dbReference type="AlphaFoldDB" id="A0A0F0KSK1"/>
<evidence type="ECO:0000313" key="3">
    <source>
        <dbReference type="Proteomes" id="UP000033448"/>
    </source>
</evidence>
<dbReference type="PATRIC" id="fig|582680.7.peg.1883"/>
<protein>
    <submittedName>
        <fullName evidence="2">Uncharacterized protein</fullName>
    </submittedName>
</protein>
<feature type="region of interest" description="Disordered" evidence="1">
    <location>
        <begin position="1"/>
        <end position="23"/>
    </location>
</feature>
<proteinExistence type="predicted"/>
<dbReference type="Gene3D" id="3.30.559.10">
    <property type="entry name" value="Chloramphenicol acetyltransferase-like domain"/>
    <property type="match status" value="1"/>
</dbReference>